<accession>A0A506TYS2</accession>
<dbReference type="Gene3D" id="1.10.443.10">
    <property type="entry name" value="Intergrase catalytic core"/>
    <property type="match status" value="1"/>
</dbReference>
<dbReference type="OrthoDB" id="7222937at2"/>
<organism evidence="9 10">
    <name type="scientific">Pararhizobium mangrovi</name>
    <dbReference type="NCBI Taxonomy" id="2590452"/>
    <lineage>
        <taxon>Bacteria</taxon>
        <taxon>Pseudomonadati</taxon>
        <taxon>Pseudomonadota</taxon>
        <taxon>Alphaproteobacteria</taxon>
        <taxon>Hyphomicrobiales</taxon>
        <taxon>Rhizobiaceae</taxon>
        <taxon>Rhizobium/Agrobacterium group</taxon>
        <taxon>Pararhizobium</taxon>
    </lineage>
</organism>
<dbReference type="Gene3D" id="1.10.150.130">
    <property type="match status" value="1"/>
</dbReference>
<feature type="domain" description="Core-binding (CB)" evidence="8">
    <location>
        <begin position="143"/>
        <end position="220"/>
    </location>
</feature>
<comment type="caution">
    <text evidence="9">The sequence shown here is derived from an EMBL/GenBank/DDBJ whole genome shotgun (WGS) entry which is preliminary data.</text>
</comment>
<dbReference type="AlphaFoldDB" id="A0A506TYS2"/>
<dbReference type="EMBL" id="VHLH01000031">
    <property type="protein sequence ID" value="TPW26358.1"/>
    <property type="molecule type" value="Genomic_DNA"/>
</dbReference>
<evidence type="ECO:0008006" key="11">
    <source>
        <dbReference type="Google" id="ProtNLM"/>
    </source>
</evidence>
<dbReference type="InterPro" id="IPR011010">
    <property type="entry name" value="DNA_brk_join_enz"/>
</dbReference>
<evidence type="ECO:0000256" key="4">
    <source>
        <dbReference type="ARBA" id="ARBA00023172"/>
    </source>
</evidence>
<dbReference type="PANTHER" id="PTHR30349:SF64">
    <property type="entry name" value="PROPHAGE INTEGRASE INTD-RELATED"/>
    <property type="match status" value="1"/>
</dbReference>
<evidence type="ECO:0000256" key="1">
    <source>
        <dbReference type="ARBA" id="ARBA00008857"/>
    </source>
</evidence>
<dbReference type="SUPFAM" id="SSF56349">
    <property type="entry name" value="DNA breaking-rejoining enzymes"/>
    <property type="match status" value="1"/>
</dbReference>
<reference evidence="9 10" key="1">
    <citation type="submission" date="2019-06" db="EMBL/GenBank/DDBJ databases">
        <authorList>
            <person name="Li M."/>
        </authorList>
    </citation>
    <scope>NUCLEOTIDE SEQUENCE [LARGE SCALE GENOMIC DNA]</scope>
    <source>
        <strain evidence="9 10">BGMRC6574</strain>
    </source>
</reference>
<protein>
    <recommendedName>
        <fullName evidence="11">Integrase</fullName>
    </recommendedName>
</protein>
<dbReference type="PROSITE" id="PS51900">
    <property type="entry name" value="CB"/>
    <property type="match status" value="1"/>
</dbReference>
<keyword evidence="4" id="KW-0233">DNA recombination</keyword>
<dbReference type="Pfam" id="PF20172">
    <property type="entry name" value="DUF6538"/>
    <property type="match status" value="1"/>
</dbReference>
<dbReference type="RefSeq" id="WP_141167869.1">
    <property type="nucleotide sequence ID" value="NZ_VHLH01000031.1"/>
</dbReference>
<dbReference type="InterPro" id="IPR050090">
    <property type="entry name" value="Tyrosine_recombinase_XerCD"/>
</dbReference>
<evidence type="ECO:0000256" key="5">
    <source>
        <dbReference type="PROSITE-ProRule" id="PRU01248"/>
    </source>
</evidence>
<dbReference type="InterPro" id="IPR010998">
    <property type="entry name" value="Integrase_recombinase_N"/>
</dbReference>
<dbReference type="PANTHER" id="PTHR30349">
    <property type="entry name" value="PHAGE INTEGRASE-RELATED"/>
    <property type="match status" value="1"/>
</dbReference>
<sequence length="442" mass="50915">MPNYIEKRARRWYAALDIPKDVHGKRRFFQSLQTENESKALRLAAPLVAHWKQEIDHWRGDDETVIEARVWRKLIHEERDPAQRELLRDAVVDRVDKIWQRGAPPPDTRDEEGDPLTMKEAKSQSTTWADADKFGKVALTDSIEIDEHFEEWLADHDVSEKTTSDHRRAMRDLKERFDIPDEVDRRAASDFVRHVLRQRLAPASINRRLTTYRCYWQWMVDRGYLPDNQRNPWERQSVKPREGDEQKRRAFTEEEAGALLASLAKQTHKYPDDLAIAELMAVTGMRVGEVASLTVDDLEFTDEAVWITIPEGKTEAAARSVPVVNKTVASRLKERAQGRGEGYVFQAINGASKENGRESAYKKRVARALDKINDVPEIVANHSWRYRAVKLIEIGGDIERHIADYFVGHKQQGQGLGRYYTGPNPPKLLRAARKVTLPKVLS</sequence>
<dbReference type="Pfam" id="PF00589">
    <property type="entry name" value="Phage_integrase"/>
    <property type="match status" value="1"/>
</dbReference>
<evidence type="ECO:0000256" key="2">
    <source>
        <dbReference type="ARBA" id="ARBA00022908"/>
    </source>
</evidence>
<dbReference type="InterPro" id="IPR046668">
    <property type="entry name" value="DUF6538"/>
</dbReference>
<feature type="domain" description="Tyr recombinase" evidence="7">
    <location>
        <begin position="246"/>
        <end position="433"/>
    </location>
</feature>
<dbReference type="GO" id="GO:0003677">
    <property type="term" value="F:DNA binding"/>
    <property type="evidence" value="ECO:0007669"/>
    <property type="project" value="UniProtKB-UniRule"/>
</dbReference>
<dbReference type="InterPro" id="IPR002104">
    <property type="entry name" value="Integrase_catalytic"/>
</dbReference>
<dbReference type="InterPro" id="IPR044068">
    <property type="entry name" value="CB"/>
</dbReference>
<gene>
    <name evidence="9" type="ORF">FJU11_14875</name>
</gene>
<evidence type="ECO:0000259" key="8">
    <source>
        <dbReference type="PROSITE" id="PS51900"/>
    </source>
</evidence>
<dbReference type="InterPro" id="IPR013762">
    <property type="entry name" value="Integrase-like_cat_sf"/>
</dbReference>
<keyword evidence="2" id="KW-0229">DNA integration</keyword>
<proteinExistence type="inferred from homology"/>
<evidence type="ECO:0000256" key="6">
    <source>
        <dbReference type="SAM" id="MobiDB-lite"/>
    </source>
</evidence>
<keyword evidence="3 5" id="KW-0238">DNA-binding</keyword>
<evidence type="ECO:0000256" key="3">
    <source>
        <dbReference type="ARBA" id="ARBA00023125"/>
    </source>
</evidence>
<comment type="similarity">
    <text evidence="1">Belongs to the 'phage' integrase family.</text>
</comment>
<dbReference type="Proteomes" id="UP000320314">
    <property type="component" value="Unassembled WGS sequence"/>
</dbReference>
<dbReference type="GO" id="GO:0015074">
    <property type="term" value="P:DNA integration"/>
    <property type="evidence" value="ECO:0007669"/>
    <property type="project" value="UniProtKB-KW"/>
</dbReference>
<feature type="region of interest" description="Disordered" evidence="6">
    <location>
        <begin position="100"/>
        <end position="124"/>
    </location>
</feature>
<keyword evidence="10" id="KW-1185">Reference proteome</keyword>
<dbReference type="GO" id="GO:0006310">
    <property type="term" value="P:DNA recombination"/>
    <property type="evidence" value="ECO:0007669"/>
    <property type="project" value="UniProtKB-KW"/>
</dbReference>
<evidence type="ECO:0000313" key="9">
    <source>
        <dbReference type="EMBL" id="TPW26358.1"/>
    </source>
</evidence>
<evidence type="ECO:0000313" key="10">
    <source>
        <dbReference type="Proteomes" id="UP000320314"/>
    </source>
</evidence>
<name>A0A506TYS2_9HYPH</name>
<dbReference type="PROSITE" id="PS51898">
    <property type="entry name" value="TYR_RECOMBINASE"/>
    <property type="match status" value="1"/>
</dbReference>
<evidence type="ECO:0000259" key="7">
    <source>
        <dbReference type="PROSITE" id="PS51898"/>
    </source>
</evidence>